<reference evidence="16" key="1">
    <citation type="submission" date="2025-08" db="UniProtKB">
        <authorList>
            <consortium name="RefSeq"/>
        </authorList>
    </citation>
    <scope>IDENTIFICATION</scope>
</reference>
<feature type="transmembrane region" description="Helical" evidence="13">
    <location>
        <begin position="231"/>
        <end position="252"/>
    </location>
</feature>
<comment type="similarity">
    <text evidence="3 13">Belongs to the G-protein coupled receptor 1 family.</text>
</comment>
<evidence type="ECO:0000256" key="8">
    <source>
        <dbReference type="ARBA" id="ARBA00023040"/>
    </source>
</evidence>
<evidence type="ECO:0000313" key="16">
    <source>
        <dbReference type="RefSeq" id="XP_004628522.1"/>
    </source>
</evidence>
<evidence type="ECO:0000256" key="12">
    <source>
        <dbReference type="ARBA" id="ARBA00023224"/>
    </source>
</evidence>
<evidence type="ECO:0000256" key="11">
    <source>
        <dbReference type="ARBA" id="ARBA00023180"/>
    </source>
</evidence>
<evidence type="ECO:0000256" key="3">
    <source>
        <dbReference type="ARBA" id="ARBA00010663"/>
    </source>
</evidence>
<sequence length="295" mass="33560">MELKFVRGTVFAFLIGLGTVGNIFVFVSYALMSAGTDRKCMHLILIHLSFTHIIMLPCQGLPKIVAAFVLRNFLNDTGCKVVVYLQRVARGLSICTSSLLTVVQAITMSPRHSGWRRLQPRTAWVFLPLLLFFWILNSTIGMNLLHYVKKTNTSKFTSNNERCDFQPKNPQIRWLFLILMVLRDAVFQGLMGGASVYIVLVLHKHHQCVLRLQSSKLLYTAPPEIKAAQSVLFLMLCFILSYWIECILSLFLNSLLENNAIVFNIRELLTMSYPILSPFLLIHRDGHLRGCGRGQ</sequence>
<feature type="transmembrane region" description="Helical" evidence="13">
    <location>
        <begin position="124"/>
        <end position="148"/>
    </location>
</feature>
<keyword evidence="7 13" id="KW-1133">Transmembrane helix</keyword>
<evidence type="ECO:0000256" key="10">
    <source>
        <dbReference type="ARBA" id="ARBA00023170"/>
    </source>
</evidence>
<dbReference type="GO" id="GO:0005886">
    <property type="term" value="C:plasma membrane"/>
    <property type="evidence" value="ECO:0007669"/>
    <property type="project" value="UniProtKB-SubCell"/>
</dbReference>
<organism evidence="15 16">
    <name type="scientific">Octodon degus</name>
    <name type="common">Degu</name>
    <name type="synonym">Sciurus degus</name>
    <dbReference type="NCBI Taxonomy" id="10160"/>
    <lineage>
        <taxon>Eukaryota</taxon>
        <taxon>Metazoa</taxon>
        <taxon>Chordata</taxon>
        <taxon>Craniata</taxon>
        <taxon>Vertebrata</taxon>
        <taxon>Euteleostomi</taxon>
        <taxon>Mammalia</taxon>
        <taxon>Eutheria</taxon>
        <taxon>Euarchontoglires</taxon>
        <taxon>Glires</taxon>
        <taxon>Rodentia</taxon>
        <taxon>Hystricomorpha</taxon>
        <taxon>Octodontidae</taxon>
        <taxon>Octodon</taxon>
    </lineage>
</organism>
<comment type="function">
    <text evidence="1">Putative pheromone receptor.</text>
</comment>
<evidence type="ECO:0000256" key="7">
    <source>
        <dbReference type="ARBA" id="ARBA00022989"/>
    </source>
</evidence>
<evidence type="ECO:0000256" key="9">
    <source>
        <dbReference type="ARBA" id="ARBA00023136"/>
    </source>
</evidence>
<feature type="transmembrane region" description="Helical" evidence="13">
    <location>
        <begin position="44"/>
        <end position="69"/>
    </location>
</feature>
<feature type="transmembrane region" description="Helical" evidence="13">
    <location>
        <begin position="12"/>
        <end position="32"/>
    </location>
</feature>
<evidence type="ECO:0000256" key="13">
    <source>
        <dbReference type="RuleBase" id="RU364061"/>
    </source>
</evidence>
<dbReference type="FunFam" id="1.20.1070.10:FF:000033">
    <property type="entry name" value="Vomeronasal type-1 receptor"/>
    <property type="match status" value="1"/>
</dbReference>
<keyword evidence="15" id="KW-1185">Reference proteome</keyword>
<evidence type="ECO:0000256" key="2">
    <source>
        <dbReference type="ARBA" id="ARBA00004651"/>
    </source>
</evidence>
<feature type="domain" description="G-protein coupled receptors family 1 profile" evidence="14">
    <location>
        <begin position="21"/>
        <end position="281"/>
    </location>
</feature>
<evidence type="ECO:0000256" key="6">
    <source>
        <dbReference type="ARBA" id="ARBA00022692"/>
    </source>
</evidence>
<proteinExistence type="inferred from homology"/>
<keyword evidence="6 13" id="KW-0812">Transmembrane</keyword>
<dbReference type="AlphaFoldDB" id="A0A6P3END2"/>
<dbReference type="GeneID" id="101562008"/>
<dbReference type="FunCoup" id="A0A6P3END2">
    <property type="interactions" value="182"/>
</dbReference>
<keyword evidence="4 13" id="KW-1003">Cell membrane</keyword>
<dbReference type="GO" id="GO:0019236">
    <property type="term" value="P:response to pheromone"/>
    <property type="evidence" value="ECO:0007669"/>
    <property type="project" value="UniProtKB-KW"/>
</dbReference>
<evidence type="ECO:0000259" key="14">
    <source>
        <dbReference type="PROSITE" id="PS50262"/>
    </source>
</evidence>
<protein>
    <recommendedName>
        <fullName evidence="13">Vomeronasal type-1 receptor</fullName>
    </recommendedName>
</protein>
<comment type="subcellular location">
    <subcellularLocation>
        <location evidence="2 13">Cell membrane</location>
        <topology evidence="2 13">Multi-pass membrane protein</topology>
    </subcellularLocation>
</comment>
<evidence type="ECO:0000256" key="4">
    <source>
        <dbReference type="ARBA" id="ARBA00022475"/>
    </source>
</evidence>
<feature type="transmembrane region" description="Helical" evidence="13">
    <location>
        <begin position="174"/>
        <end position="202"/>
    </location>
</feature>
<evidence type="ECO:0000256" key="1">
    <source>
        <dbReference type="ARBA" id="ARBA00003878"/>
    </source>
</evidence>
<dbReference type="Pfam" id="PF03402">
    <property type="entry name" value="V1R"/>
    <property type="match status" value="1"/>
</dbReference>
<dbReference type="InterPro" id="IPR004072">
    <property type="entry name" value="Vmron_rcpt_1"/>
</dbReference>
<dbReference type="GO" id="GO:0016503">
    <property type="term" value="F:pheromone receptor activity"/>
    <property type="evidence" value="ECO:0007669"/>
    <property type="project" value="InterPro"/>
</dbReference>
<evidence type="ECO:0000313" key="15">
    <source>
        <dbReference type="Proteomes" id="UP000515203"/>
    </source>
</evidence>
<keyword evidence="11" id="KW-0325">Glycoprotein</keyword>
<keyword evidence="5 13" id="KW-0589">Pheromone response</keyword>
<dbReference type="PROSITE" id="PS50262">
    <property type="entry name" value="G_PROTEIN_RECEP_F1_2"/>
    <property type="match status" value="1"/>
</dbReference>
<dbReference type="Proteomes" id="UP000515203">
    <property type="component" value="Unplaced"/>
</dbReference>
<keyword evidence="8 13" id="KW-0297">G-protein coupled receptor</keyword>
<keyword evidence="12 13" id="KW-0807">Transducer</keyword>
<dbReference type="OrthoDB" id="9623738at2759"/>
<feature type="transmembrane region" description="Helical" evidence="13">
    <location>
        <begin position="81"/>
        <end position="103"/>
    </location>
</feature>
<keyword evidence="10 13" id="KW-0675">Receptor</keyword>
<dbReference type="InterPro" id="IPR017452">
    <property type="entry name" value="GPCR_Rhodpsn_7TM"/>
</dbReference>
<dbReference type="PANTHER" id="PTHR24062">
    <property type="entry name" value="VOMERONASAL TYPE-1 RECEPTOR"/>
    <property type="match status" value="1"/>
</dbReference>
<accession>A0A6P3END2</accession>
<dbReference type="GO" id="GO:0007606">
    <property type="term" value="P:sensory perception of chemical stimulus"/>
    <property type="evidence" value="ECO:0007669"/>
    <property type="project" value="UniProtKB-ARBA"/>
</dbReference>
<gene>
    <name evidence="16" type="primary">LOC101562008</name>
</gene>
<dbReference type="Gene3D" id="1.20.1070.10">
    <property type="entry name" value="Rhodopsin 7-helix transmembrane proteins"/>
    <property type="match status" value="1"/>
</dbReference>
<dbReference type="InParanoid" id="A0A6P3END2"/>
<dbReference type="RefSeq" id="XP_004628522.1">
    <property type="nucleotide sequence ID" value="XM_004628465.1"/>
</dbReference>
<name>A0A6P3END2_OCTDE</name>
<evidence type="ECO:0000256" key="5">
    <source>
        <dbReference type="ARBA" id="ARBA00022507"/>
    </source>
</evidence>
<keyword evidence="9 13" id="KW-0472">Membrane</keyword>
<dbReference type="SUPFAM" id="SSF81321">
    <property type="entry name" value="Family A G protein-coupled receptor-like"/>
    <property type="match status" value="1"/>
</dbReference>